<evidence type="ECO:0000313" key="3">
    <source>
        <dbReference type="EMBL" id="MBC8593631.1"/>
    </source>
</evidence>
<proteinExistence type="predicted"/>
<dbReference type="RefSeq" id="WP_262434744.1">
    <property type="nucleotide sequence ID" value="NZ_JACRTF010000001.1"/>
</dbReference>
<evidence type="ECO:0000256" key="1">
    <source>
        <dbReference type="SAM" id="Phobius"/>
    </source>
</evidence>
<name>A0A926F593_9BACT</name>
<evidence type="ECO:0000313" key="4">
    <source>
        <dbReference type="Proteomes" id="UP000651085"/>
    </source>
</evidence>
<accession>A0A926F593</accession>
<feature type="transmembrane region" description="Helical" evidence="1">
    <location>
        <begin position="114"/>
        <end position="135"/>
    </location>
</feature>
<reference evidence="3" key="1">
    <citation type="submission" date="2020-08" db="EMBL/GenBank/DDBJ databases">
        <title>Genome public.</title>
        <authorList>
            <person name="Liu C."/>
            <person name="Sun Q."/>
        </authorList>
    </citation>
    <scope>NUCLEOTIDE SEQUENCE</scope>
    <source>
        <strain evidence="3">N12</strain>
    </source>
</reference>
<dbReference type="PANTHER" id="PTHR14969:SF13">
    <property type="entry name" value="AT30094P"/>
    <property type="match status" value="1"/>
</dbReference>
<feature type="domain" description="Phosphatidic acid phosphatase type 2/haloperoxidase" evidence="2">
    <location>
        <begin position="64"/>
        <end position="181"/>
    </location>
</feature>
<dbReference type="InterPro" id="IPR000326">
    <property type="entry name" value="PAP2/HPO"/>
</dbReference>
<feature type="transmembrane region" description="Helical" evidence="1">
    <location>
        <begin position="200"/>
        <end position="223"/>
    </location>
</feature>
<dbReference type="PANTHER" id="PTHR14969">
    <property type="entry name" value="SPHINGOSINE-1-PHOSPHATE PHOSPHOHYDROLASE"/>
    <property type="match status" value="1"/>
</dbReference>
<comment type="caution">
    <text evidence="3">The sequence shown here is derived from an EMBL/GenBank/DDBJ whole genome shotgun (WGS) entry which is preliminary data.</text>
</comment>
<feature type="transmembrane region" description="Helical" evidence="1">
    <location>
        <begin position="30"/>
        <end position="53"/>
    </location>
</feature>
<dbReference type="SMART" id="SM00014">
    <property type="entry name" value="acidPPc"/>
    <property type="match status" value="1"/>
</dbReference>
<dbReference type="SUPFAM" id="SSF48317">
    <property type="entry name" value="Acid phosphatase/Vanadium-dependent haloperoxidase"/>
    <property type="match status" value="1"/>
</dbReference>
<keyword evidence="1" id="KW-0812">Transmembrane</keyword>
<gene>
    <name evidence="3" type="ORF">H8744_10330</name>
</gene>
<feature type="transmembrane region" description="Helical" evidence="1">
    <location>
        <begin position="60"/>
        <end position="83"/>
    </location>
</feature>
<keyword evidence="1" id="KW-0472">Membrane</keyword>
<keyword evidence="1" id="KW-1133">Transmembrane helix</keyword>
<dbReference type="InterPro" id="IPR036938">
    <property type="entry name" value="PAP2/HPO_sf"/>
</dbReference>
<protein>
    <submittedName>
        <fullName evidence="3">Phosphatase PAP2 family protein</fullName>
    </submittedName>
</protein>
<feature type="transmembrane region" description="Helical" evidence="1">
    <location>
        <begin position="142"/>
        <end position="160"/>
    </location>
</feature>
<organism evidence="3 4">
    <name type="scientific">Jilunia laotingensis</name>
    <dbReference type="NCBI Taxonomy" id="2763675"/>
    <lineage>
        <taxon>Bacteria</taxon>
        <taxon>Pseudomonadati</taxon>
        <taxon>Bacteroidota</taxon>
        <taxon>Bacteroidia</taxon>
        <taxon>Bacteroidales</taxon>
        <taxon>Bacteroidaceae</taxon>
        <taxon>Jilunia</taxon>
    </lineage>
</organism>
<feature type="transmembrane region" description="Helical" evidence="1">
    <location>
        <begin position="166"/>
        <end position="184"/>
    </location>
</feature>
<dbReference type="Gene3D" id="1.20.144.10">
    <property type="entry name" value="Phosphatidic acid phosphatase type 2/haloperoxidase"/>
    <property type="match status" value="1"/>
</dbReference>
<dbReference type="Pfam" id="PF01569">
    <property type="entry name" value="PAP2"/>
    <property type="match status" value="1"/>
</dbReference>
<dbReference type="AlphaFoldDB" id="A0A926F593"/>
<dbReference type="CDD" id="cd03395">
    <property type="entry name" value="PAP2_like_4"/>
    <property type="match status" value="1"/>
</dbReference>
<keyword evidence="4" id="KW-1185">Reference proteome</keyword>
<sequence length="224" mass="25236">MTYGLLQSLVETDQSLLLYLNGLHNTFWDYFMSAFTGKAIWVPMYASILYVLLKNFNWKITLCCLIAIALTITFADQVCATLIRPIVERPRPSNPASPIADLVHIVNGRRGGGFGFPSCHASNSFGLAFFLVFLFRKRWLSLFICAWAALNCYTRIYLGLHYPGDLLVGMLVGLCGAMLMYYILQKVTKENFRKARQTNFIIFVGLCTTVGILVYTTLASLQII</sequence>
<dbReference type="EMBL" id="JACRTF010000001">
    <property type="protein sequence ID" value="MBC8593631.1"/>
    <property type="molecule type" value="Genomic_DNA"/>
</dbReference>
<dbReference type="Proteomes" id="UP000651085">
    <property type="component" value="Unassembled WGS sequence"/>
</dbReference>
<evidence type="ECO:0000259" key="2">
    <source>
        <dbReference type="SMART" id="SM00014"/>
    </source>
</evidence>